<feature type="compositionally biased region" description="Low complexity" evidence="6">
    <location>
        <begin position="214"/>
        <end position="223"/>
    </location>
</feature>
<feature type="compositionally biased region" description="Basic and acidic residues" evidence="6">
    <location>
        <begin position="261"/>
        <end position="297"/>
    </location>
</feature>
<dbReference type="AlphaFoldDB" id="A0A9P9CYB5"/>
<dbReference type="Pfam" id="PF23187">
    <property type="entry name" value="UBX7_N"/>
    <property type="match status" value="1"/>
</dbReference>
<comment type="caution">
    <text evidence="8">The sequence shown here is derived from an EMBL/GenBank/DDBJ whole genome shotgun (WGS) entry which is preliminary data.</text>
</comment>
<evidence type="ECO:0000256" key="1">
    <source>
        <dbReference type="ARBA" id="ARBA00004406"/>
    </source>
</evidence>
<feature type="compositionally biased region" description="Low complexity" evidence="6">
    <location>
        <begin position="236"/>
        <end position="253"/>
    </location>
</feature>
<comment type="subcellular location">
    <subcellularLocation>
        <location evidence="1">Endoplasmic reticulum membrane</location>
        <topology evidence="1">Peripheral membrane protein</topology>
    </subcellularLocation>
</comment>
<evidence type="ECO:0000256" key="3">
    <source>
        <dbReference type="ARBA" id="ARBA00038812"/>
    </source>
</evidence>
<feature type="compositionally biased region" description="Low complexity" evidence="6">
    <location>
        <begin position="170"/>
        <end position="206"/>
    </location>
</feature>
<dbReference type="SUPFAM" id="SSF52833">
    <property type="entry name" value="Thioredoxin-like"/>
    <property type="match status" value="1"/>
</dbReference>
<proteinExistence type="predicted"/>
<dbReference type="Pfam" id="PF00789">
    <property type="entry name" value="UBX"/>
    <property type="match status" value="1"/>
</dbReference>
<dbReference type="GO" id="GO:0005789">
    <property type="term" value="C:endoplasmic reticulum membrane"/>
    <property type="evidence" value="ECO:0007669"/>
    <property type="project" value="UniProtKB-SubCell"/>
</dbReference>
<dbReference type="Gene3D" id="3.10.20.90">
    <property type="entry name" value="Phosphatidylinositol 3-kinase Catalytic Subunit, Chain A, domain 1"/>
    <property type="match status" value="1"/>
</dbReference>
<dbReference type="InterPro" id="IPR036249">
    <property type="entry name" value="Thioredoxin-like_sf"/>
</dbReference>
<organism evidence="8 9">
    <name type="scientific">Dendryphion nanum</name>
    <dbReference type="NCBI Taxonomy" id="256645"/>
    <lineage>
        <taxon>Eukaryota</taxon>
        <taxon>Fungi</taxon>
        <taxon>Dikarya</taxon>
        <taxon>Ascomycota</taxon>
        <taxon>Pezizomycotina</taxon>
        <taxon>Dothideomycetes</taxon>
        <taxon>Pleosporomycetidae</taxon>
        <taxon>Pleosporales</taxon>
        <taxon>Torulaceae</taxon>
        <taxon>Dendryphion</taxon>
    </lineage>
</organism>
<reference evidence="8" key="1">
    <citation type="journal article" date="2021" name="Nat. Commun.">
        <title>Genetic determinants of endophytism in the Arabidopsis root mycobiome.</title>
        <authorList>
            <person name="Mesny F."/>
            <person name="Miyauchi S."/>
            <person name="Thiergart T."/>
            <person name="Pickel B."/>
            <person name="Atanasova L."/>
            <person name="Karlsson M."/>
            <person name="Huettel B."/>
            <person name="Barry K.W."/>
            <person name="Haridas S."/>
            <person name="Chen C."/>
            <person name="Bauer D."/>
            <person name="Andreopoulos W."/>
            <person name="Pangilinan J."/>
            <person name="LaButti K."/>
            <person name="Riley R."/>
            <person name="Lipzen A."/>
            <person name="Clum A."/>
            <person name="Drula E."/>
            <person name="Henrissat B."/>
            <person name="Kohler A."/>
            <person name="Grigoriev I.V."/>
            <person name="Martin F.M."/>
            <person name="Hacquard S."/>
        </authorList>
    </citation>
    <scope>NUCLEOTIDE SEQUENCE</scope>
    <source>
        <strain evidence="8">MPI-CAGE-CH-0243</strain>
    </source>
</reference>
<accession>A0A9P9CYB5</accession>
<evidence type="ECO:0000256" key="5">
    <source>
        <dbReference type="ARBA" id="ARBA00046062"/>
    </source>
</evidence>
<dbReference type="GO" id="GO:0036503">
    <property type="term" value="P:ERAD pathway"/>
    <property type="evidence" value="ECO:0007669"/>
    <property type="project" value="TreeGrafter"/>
</dbReference>
<feature type="compositionally biased region" description="Low complexity" evidence="6">
    <location>
        <begin position="300"/>
        <end position="315"/>
    </location>
</feature>
<evidence type="ECO:0000313" key="8">
    <source>
        <dbReference type="EMBL" id="KAH7109079.1"/>
    </source>
</evidence>
<evidence type="ECO:0000256" key="4">
    <source>
        <dbReference type="ARBA" id="ARBA00041575"/>
    </source>
</evidence>
<dbReference type="Proteomes" id="UP000700596">
    <property type="component" value="Unassembled WGS sequence"/>
</dbReference>
<feature type="compositionally biased region" description="Low complexity" evidence="6">
    <location>
        <begin position="507"/>
        <end position="519"/>
    </location>
</feature>
<keyword evidence="2" id="KW-0834">Unfolded protein response</keyword>
<gene>
    <name evidence="8" type="ORF">B0J11DRAFT_545380</name>
</gene>
<name>A0A9P9CYB5_9PLEO</name>
<comment type="subunit">
    <text evidence="3">Directly interacts with VCP. Interacts with UBQLN1. Forms a complex with VCP and UBQLN1.</text>
</comment>
<feature type="compositionally biased region" description="Polar residues" evidence="6">
    <location>
        <begin position="543"/>
        <end position="552"/>
    </location>
</feature>
<dbReference type="EMBL" id="JAGMWT010000034">
    <property type="protein sequence ID" value="KAH7109079.1"/>
    <property type="molecule type" value="Genomic_DNA"/>
</dbReference>
<dbReference type="InterPro" id="IPR001012">
    <property type="entry name" value="UBX_dom"/>
</dbReference>
<sequence length="560" mass="60359">MPVELQRPCHALQPSDQPTLSRCFSPRRFPHRFFFPHHYHHHRTTIMFHEGSLQSGISLAIQEQKLVACFVRDNGDESSTWENDWLQSGWLSSLLAQKSILLRLDAGSTEAGFLSAFCQISNTPTFVIIQNGQLREQLSSGVDKDDFINRVRKVLGANPIPGVTTQSTNALLPPSSATSTPAASLPQTSSSTPILTPTPPAVTTSTPTPPQPRPVSSVLPPSSKAKGKQKATPHDSSSSPNPSSSTSAAQQAARDALRKKKQEDKEELARIQARIEQDKLARKAEAERRKAERERDQSPSASTATTTTSTTTISTKGSRAKEVNLNVRLFDGRTIRSKFPRTATLQDQVRPWIDTEFARSAEEDAQSQTQSQRQKHQHPPYYFKQIQAPLPSRELSTGEEGEELGEIGLAPSATLILIPVKGYTEAYAGGSNNGPVGNVVGGVTGLVGGAFGLAYSAVGYVGSTLGSIVGIGGGPAGGQAQDQNSSSAGRTLNDAPPRSSADTNTESSPTAPASSSQPPGTIRVRTLADQRERDADRPREFYNGNQVITKSPNVERKNHY</sequence>
<feature type="domain" description="UBX" evidence="7">
    <location>
        <begin position="318"/>
        <end position="417"/>
    </location>
</feature>
<dbReference type="PANTHER" id="PTHR46424">
    <property type="entry name" value="UBX DOMAIN-CONTAINING PROTEIN 4"/>
    <property type="match status" value="1"/>
</dbReference>
<dbReference type="OrthoDB" id="2445133at2759"/>
<evidence type="ECO:0000259" key="7">
    <source>
        <dbReference type="PROSITE" id="PS50033"/>
    </source>
</evidence>
<keyword evidence="9" id="KW-1185">Reference proteome</keyword>
<comment type="function">
    <text evidence="5">Involved in endoplasmic reticulum-associated protein degradation (ERAD). Acts as a platform to recruit both UBQLN1 and VCP to the ER during ERAD.</text>
</comment>
<dbReference type="GO" id="GO:0006986">
    <property type="term" value="P:response to unfolded protein"/>
    <property type="evidence" value="ECO:0007669"/>
    <property type="project" value="UniProtKB-KW"/>
</dbReference>
<feature type="region of interest" description="Disordered" evidence="6">
    <location>
        <begin position="158"/>
        <end position="319"/>
    </location>
</feature>
<evidence type="ECO:0000256" key="6">
    <source>
        <dbReference type="SAM" id="MobiDB-lite"/>
    </source>
</evidence>
<protein>
    <recommendedName>
        <fullName evidence="4">UBX domain-containing protein 2</fullName>
    </recommendedName>
</protein>
<feature type="region of interest" description="Disordered" evidence="6">
    <location>
        <begin position="476"/>
        <end position="560"/>
    </location>
</feature>
<evidence type="ECO:0000256" key="2">
    <source>
        <dbReference type="ARBA" id="ARBA00023230"/>
    </source>
</evidence>
<dbReference type="PANTHER" id="PTHR46424:SF1">
    <property type="entry name" value="UBX DOMAIN-CONTAINING PROTEIN 4"/>
    <property type="match status" value="1"/>
</dbReference>
<dbReference type="PROSITE" id="PS50033">
    <property type="entry name" value="UBX"/>
    <property type="match status" value="1"/>
</dbReference>
<evidence type="ECO:0000313" key="9">
    <source>
        <dbReference type="Proteomes" id="UP000700596"/>
    </source>
</evidence>
<feature type="compositionally biased region" description="Basic and acidic residues" evidence="6">
    <location>
        <begin position="526"/>
        <end position="540"/>
    </location>
</feature>
<dbReference type="SUPFAM" id="SSF54236">
    <property type="entry name" value="Ubiquitin-like"/>
    <property type="match status" value="1"/>
</dbReference>
<dbReference type="InterPro" id="IPR029071">
    <property type="entry name" value="Ubiquitin-like_domsf"/>
</dbReference>